<dbReference type="InterPro" id="IPR051219">
    <property type="entry name" value="Heterochromatin_chromo-domain"/>
</dbReference>
<feature type="domain" description="Chromo" evidence="4">
    <location>
        <begin position="42"/>
        <end position="110"/>
    </location>
</feature>
<comment type="caution">
    <text evidence="5">The sequence shown here is derived from an EMBL/GenBank/DDBJ whole genome shotgun (WGS) entry which is preliminary data.</text>
</comment>
<dbReference type="InterPro" id="IPR016197">
    <property type="entry name" value="Chromo-like_dom_sf"/>
</dbReference>
<dbReference type="GO" id="GO:0006338">
    <property type="term" value="P:chromatin remodeling"/>
    <property type="evidence" value="ECO:0007669"/>
    <property type="project" value="UniProtKB-ARBA"/>
</dbReference>
<dbReference type="InterPro" id="IPR000953">
    <property type="entry name" value="Chromo/chromo_shadow_dom"/>
</dbReference>
<name>A0AAD2GYG7_9AGAR</name>
<dbReference type="InterPro" id="IPR023780">
    <property type="entry name" value="Chromo_domain"/>
</dbReference>
<proteinExistence type="predicted"/>
<dbReference type="PANTHER" id="PTHR22812">
    <property type="entry name" value="CHROMOBOX PROTEIN"/>
    <property type="match status" value="1"/>
</dbReference>
<feature type="region of interest" description="Disordered" evidence="3">
    <location>
        <begin position="124"/>
        <end position="275"/>
    </location>
</feature>
<gene>
    <name evidence="5" type="ORF">MYCIT1_LOCUS5218</name>
</gene>
<dbReference type="Gene3D" id="2.40.50.40">
    <property type="match status" value="1"/>
</dbReference>
<dbReference type="SUPFAM" id="SSF54160">
    <property type="entry name" value="Chromo domain-like"/>
    <property type="match status" value="1"/>
</dbReference>
<dbReference type="AlphaFoldDB" id="A0AAD2GYG7"/>
<protein>
    <recommendedName>
        <fullName evidence="4">Chromo domain-containing protein</fullName>
    </recommendedName>
</protein>
<dbReference type="EMBL" id="CAVNYO010000070">
    <property type="protein sequence ID" value="CAK5264768.1"/>
    <property type="molecule type" value="Genomic_DNA"/>
</dbReference>
<evidence type="ECO:0000313" key="6">
    <source>
        <dbReference type="Proteomes" id="UP001295794"/>
    </source>
</evidence>
<dbReference type="PROSITE" id="PS50013">
    <property type="entry name" value="CHROMO_2"/>
    <property type="match status" value="1"/>
</dbReference>
<dbReference type="Pfam" id="PF00385">
    <property type="entry name" value="Chromo"/>
    <property type="match status" value="1"/>
</dbReference>
<accession>A0AAD2GYG7</accession>
<comment type="subcellular location">
    <subcellularLocation>
        <location evidence="1">Nucleus</location>
    </subcellularLocation>
</comment>
<dbReference type="GO" id="GO:0005634">
    <property type="term" value="C:nucleus"/>
    <property type="evidence" value="ECO:0007669"/>
    <property type="project" value="UniProtKB-SubCell"/>
</dbReference>
<feature type="compositionally biased region" description="Polar residues" evidence="3">
    <location>
        <begin position="124"/>
        <end position="135"/>
    </location>
</feature>
<dbReference type="Proteomes" id="UP001295794">
    <property type="component" value="Unassembled WGS sequence"/>
</dbReference>
<keyword evidence="6" id="KW-1185">Reference proteome</keyword>
<evidence type="ECO:0000256" key="3">
    <source>
        <dbReference type="SAM" id="MobiDB-lite"/>
    </source>
</evidence>
<feature type="compositionally biased region" description="Basic and acidic residues" evidence="3">
    <location>
        <begin position="144"/>
        <end position="170"/>
    </location>
</feature>
<dbReference type="SMART" id="SM00298">
    <property type="entry name" value="CHROMO"/>
    <property type="match status" value="1"/>
</dbReference>
<feature type="region of interest" description="Disordered" evidence="3">
    <location>
        <begin position="21"/>
        <end position="41"/>
    </location>
</feature>
<feature type="compositionally biased region" description="Low complexity" evidence="3">
    <location>
        <begin position="186"/>
        <end position="213"/>
    </location>
</feature>
<dbReference type="PROSITE" id="PS00598">
    <property type="entry name" value="CHROMO_1"/>
    <property type="match status" value="1"/>
</dbReference>
<feature type="compositionally biased region" description="Polar residues" evidence="3">
    <location>
        <begin position="261"/>
        <end position="273"/>
    </location>
</feature>
<keyword evidence="2" id="KW-0539">Nucleus</keyword>
<dbReference type="InterPro" id="IPR023779">
    <property type="entry name" value="Chromodomain_CS"/>
</dbReference>
<evidence type="ECO:0000256" key="2">
    <source>
        <dbReference type="ARBA" id="ARBA00023242"/>
    </source>
</evidence>
<sequence>MVCVTYQRLLLKSKSYQITQSNMAKDTKRKRDESEEEEEEGYVVEVITKARVVNPGPDSPHRQGNWEYYVKWVGYDEDEDSWEPAENVAACQRLLTSFWSNVGTDDNDYPVGYEVEAKPAWISTSTTAQTGSQMLTKAGKERKRAKDELAKEKEEARRQQERAERRKEAKIAALKAAKTERKRNGSSSRSVSAASVSRPPIKSKAASKTVAAPPKKKTKMQESSSETESEEEVPLSRFKSLNQKLRTKGKGKEDKIRTRARNPTQALQPQNGTIPAKLRELPPINAAAAAAAAELFPPSPPGSPQISLSDQIAKAKSPIPPPQTMASTLKQAEKTDIIARSL</sequence>
<evidence type="ECO:0000259" key="4">
    <source>
        <dbReference type="PROSITE" id="PS50013"/>
    </source>
</evidence>
<reference evidence="5" key="1">
    <citation type="submission" date="2023-11" db="EMBL/GenBank/DDBJ databases">
        <authorList>
            <person name="De Vega J J."/>
            <person name="De Vega J J."/>
        </authorList>
    </citation>
    <scope>NUCLEOTIDE SEQUENCE</scope>
</reference>
<feature type="region of interest" description="Disordered" evidence="3">
    <location>
        <begin position="295"/>
        <end position="328"/>
    </location>
</feature>
<evidence type="ECO:0000256" key="1">
    <source>
        <dbReference type="ARBA" id="ARBA00004123"/>
    </source>
</evidence>
<evidence type="ECO:0000313" key="5">
    <source>
        <dbReference type="EMBL" id="CAK5264768.1"/>
    </source>
</evidence>
<organism evidence="5 6">
    <name type="scientific">Mycena citricolor</name>
    <dbReference type="NCBI Taxonomy" id="2018698"/>
    <lineage>
        <taxon>Eukaryota</taxon>
        <taxon>Fungi</taxon>
        <taxon>Dikarya</taxon>
        <taxon>Basidiomycota</taxon>
        <taxon>Agaricomycotina</taxon>
        <taxon>Agaricomycetes</taxon>
        <taxon>Agaricomycetidae</taxon>
        <taxon>Agaricales</taxon>
        <taxon>Marasmiineae</taxon>
        <taxon>Mycenaceae</taxon>
        <taxon>Mycena</taxon>
    </lineage>
</organism>